<keyword evidence="3" id="KW-1185">Reference proteome</keyword>
<dbReference type="Proteomes" id="UP000192472">
    <property type="component" value="Unassembled WGS sequence"/>
</dbReference>
<dbReference type="EMBL" id="FWYF01000002">
    <property type="protein sequence ID" value="SMD34604.1"/>
    <property type="molecule type" value="Genomic_DNA"/>
</dbReference>
<evidence type="ECO:0000313" key="2">
    <source>
        <dbReference type="EMBL" id="SMD34604.1"/>
    </source>
</evidence>
<dbReference type="STRING" id="692418.SAMN04488029_2096"/>
<sequence>MALIESIFKSINVSKKSKYSASAINPTCVKRLPSAQPRKAKNEPTNPKTGSMPAPKNLNVPHASFDCV</sequence>
<organism evidence="2 3">
    <name type="scientific">Reichenbachiella faecimaris</name>
    <dbReference type="NCBI Taxonomy" id="692418"/>
    <lineage>
        <taxon>Bacteria</taxon>
        <taxon>Pseudomonadati</taxon>
        <taxon>Bacteroidota</taxon>
        <taxon>Cytophagia</taxon>
        <taxon>Cytophagales</taxon>
        <taxon>Reichenbachiellaceae</taxon>
        <taxon>Reichenbachiella</taxon>
    </lineage>
</organism>
<name>A0A1W2GDK6_REIFA</name>
<proteinExistence type="predicted"/>
<feature type="region of interest" description="Disordered" evidence="1">
    <location>
        <begin position="30"/>
        <end position="68"/>
    </location>
</feature>
<accession>A0A1W2GDK6</accession>
<dbReference type="AlphaFoldDB" id="A0A1W2GDK6"/>
<gene>
    <name evidence="2" type="ORF">SAMN04488029_2096</name>
</gene>
<reference evidence="2 3" key="1">
    <citation type="submission" date="2017-04" db="EMBL/GenBank/DDBJ databases">
        <authorList>
            <person name="Afonso C.L."/>
            <person name="Miller P.J."/>
            <person name="Scott M.A."/>
            <person name="Spackman E."/>
            <person name="Goraichik I."/>
            <person name="Dimitrov K.M."/>
            <person name="Suarez D.L."/>
            <person name="Swayne D.E."/>
        </authorList>
    </citation>
    <scope>NUCLEOTIDE SEQUENCE [LARGE SCALE GENOMIC DNA]</scope>
    <source>
        <strain evidence="2 3">DSM 26133</strain>
    </source>
</reference>
<evidence type="ECO:0000313" key="3">
    <source>
        <dbReference type="Proteomes" id="UP000192472"/>
    </source>
</evidence>
<evidence type="ECO:0000256" key="1">
    <source>
        <dbReference type="SAM" id="MobiDB-lite"/>
    </source>
</evidence>
<protein>
    <submittedName>
        <fullName evidence="2">Uncharacterized protein</fullName>
    </submittedName>
</protein>